<proteinExistence type="predicted"/>
<dbReference type="Pfam" id="PF13975">
    <property type="entry name" value="gag-asp_proteas"/>
    <property type="match status" value="1"/>
</dbReference>
<keyword evidence="1" id="KW-1133">Transmembrane helix</keyword>
<organism evidence="2 3">
    <name type="scientific">Alteromonas arenosi</name>
    <dbReference type="NCBI Taxonomy" id="3055817"/>
    <lineage>
        <taxon>Bacteria</taxon>
        <taxon>Pseudomonadati</taxon>
        <taxon>Pseudomonadota</taxon>
        <taxon>Gammaproteobacteria</taxon>
        <taxon>Alteromonadales</taxon>
        <taxon>Alteromonadaceae</taxon>
        <taxon>Alteromonas/Salinimonas group</taxon>
        <taxon>Alteromonas</taxon>
    </lineage>
</organism>
<dbReference type="CDD" id="cd05483">
    <property type="entry name" value="retropepsin_like_bacteria"/>
    <property type="match status" value="1"/>
</dbReference>
<keyword evidence="2" id="KW-0378">Hydrolase</keyword>
<protein>
    <submittedName>
        <fullName evidence="2">TIGR02281 family clan AA aspartic protease</fullName>
        <ecNumber evidence="2">3.4.23.-</ecNumber>
    </submittedName>
</protein>
<evidence type="ECO:0000313" key="2">
    <source>
        <dbReference type="EMBL" id="MDM7859549.1"/>
    </source>
</evidence>
<dbReference type="InterPro" id="IPR034122">
    <property type="entry name" value="Retropepsin-like_bacterial"/>
</dbReference>
<dbReference type="Proteomes" id="UP001234343">
    <property type="component" value="Unassembled WGS sequence"/>
</dbReference>
<dbReference type="Gene3D" id="2.40.70.10">
    <property type="entry name" value="Acid Proteases"/>
    <property type="match status" value="1"/>
</dbReference>
<dbReference type="GO" id="GO:0006508">
    <property type="term" value="P:proteolysis"/>
    <property type="evidence" value="ECO:0007669"/>
    <property type="project" value="UniProtKB-KW"/>
</dbReference>
<sequence length="170" mass="18500">MQQQPDTAVTKWVVILAWIAGFGLVTFVFAELLESQFNPNRSPSSSMIGNRVEVVLEQNRQGHYVASGTINNVPVVFLIDTGATDVAIPAHMGEILGLTPGRQAYAQTANGIVTVAETMIDEISLGGITMKNVAANLNPGMREQKILLGMSFLRQVEFSQKDKTLILRTL</sequence>
<dbReference type="SUPFAM" id="SSF50630">
    <property type="entry name" value="Acid proteases"/>
    <property type="match status" value="1"/>
</dbReference>
<dbReference type="InterPro" id="IPR011969">
    <property type="entry name" value="Clan_AA_Asp_peptidase_C"/>
</dbReference>
<keyword evidence="1" id="KW-0812">Transmembrane</keyword>
<evidence type="ECO:0000313" key="3">
    <source>
        <dbReference type="Proteomes" id="UP001234343"/>
    </source>
</evidence>
<dbReference type="PROSITE" id="PS00141">
    <property type="entry name" value="ASP_PROTEASE"/>
    <property type="match status" value="1"/>
</dbReference>
<reference evidence="2 3" key="1">
    <citation type="submission" date="2023-06" db="EMBL/GenBank/DDBJ databases">
        <title>Alteromonas sp. ASW11-36 isolated from intertidal sand.</title>
        <authorList>
            <person name="Li Y."/>
        </authorList>
    </citation>
    <scope>NUCLEOTIDE SEQUENCE [LARGE SCALE GENOMIC DNA]</scope>
    <source>
        <strain evidence="2 3">ASW11-36</strain>
    </source>
</reference>
<comment type="caution">
    <text evidence="2">The sequence shown here is derived from an EMBL/GenBank/DDBJ whole genome shotgun (WGS) entry which is preliminary data.</text>
</comment>
<dbReference type="EC" id="3.4.23.-" evidence="2"/>
<keyword evidence="2" id="KW-0645">Protease</keyword>
<accession>A0ABT7SU70</accession>
<dbReference type="RefSeq" id="WP_289363592.1">
    <property type="nucleotide sequence ID" value="NZ_JAUCBP010000002.1"/>
</dbReference>
<dbReference type="EMBL" id="JAUCBP010000002">
    <property type="protein sequence ID" value="MDM7859549.1"/>
    <property type="molecule type" value="Genomic_DNA"/>
</dbReference>
<feature type="transmembrane region" description="Helical" evidence="1">
    <location>
        <begin position="12"/>
        <end position="33"/>
    </location>
</feature>
<name>A0ABT7SU70_9ALTE</name>
<dbReference type="InterPro" id="IPR021109">
    <property type="entry name" value="Peptidase_aspartic_dom_sf"/>
</dbReference>
<keyword evidence="3" id="KW-1185">Reference proteome</keyword>
<dbReference type="InterPro" id="IPR001969">
    <property type="entry name" value="Aspartic_peptidase_AS"/>
</dbReference>
<gene>
    <name evidence="2" type="ORF">QTP81_02875</name>
</gene>
<dbReference type="NCBIfam" id="TIGR02281">
    <property type="entry name" value="clan_AA_DTGA"/>
    <property type="match status" value="1"/>
</dbReference>
<evidence type="ECO:0000256" key="1">
    <source>
        <dbReference type="SAM" id="Phobius"/>
    </source>
</evidence>
<keyword evidence="1" id="KW-0472">Membrane</keyword>
<dbReference type="GO" id="GO:0008233">
    <property type="term" value="F:peptidase activity"/>
    <property type="evidence" value="ECO:0007669"/>
    <property type="project" value="UniProtKB-KW"/>
</dbReference>